<organism evidence="2 3">
    <name type="scientific">Candidatus Desulfovibrio intestinavium</name>
    <dbReference type="NCBI Taxonomy" id="2838534"/>
    <lineage>
        <taxon>Bacteria</taxon>
        <taxon>Pseudomonadati</taxon>
        <taxon>Thermodesulfobacteriota</taxon>
        <taxon>Desulfovibrionia</taxon>
        <taxon>Desulfovibrionales</taxon>
        <taxon>Desulfovibrionaceae</taxon>
        <taxon>Desulfovibrio</taxon>
    </lineage>
</organism>
<feature type="transmembrane region" description="Helical" evidence="1">
    <location>
        <begin position="63"/>
        <end position="84"/>
    </location>
</feature>
<keyword evidence="1" id="KW-0472">Membrane</keyword>
<dbReference type="Pfam" id="PF01976">
    <property type="entry name" value="DUF116"/>
    <property type="match status" value="1"/>
</dbReference>
<dbReference type="Proteomes" id="UP000823821">
    <property type="component" value="Unassembled WGS sequence"/>
</dbReference>
<protein>
    <submittedName>
        <fullName evidence="2">DUF116 domain-containing protein</fullName>
    </submittedName>
</protein>
<evidence type="ECO:0000313" key="2">
    <source>
        <dbReference type="EMBL" id="HJA78741.1"/>
    </source>
</evidence>
<sequence>MSLFAKSPHSLPAAQYGGAHKRVFIGMMLASCLLLCLLIVFFVILPWLDLGEIVSWLPAFNRVLGLLLIVAVCWLCLSFVVHIHTGRNFPGMRRVRQVVVRLVFPIMEMLSRFVGVDKALLRRSFIKVNNELVLADRRIVRPEELLLLLPHCVQRSACPHRLSYKVDLCRRCGLCPVGGLLDLRDAYGVHLAIATGGTIARRIVVQRKPRCIIAVACERDLTSGIQDSYPLPVFGILNERPHGPCLDTLVPLDRLEDAIRLFLDIPASRPPVILRELRPQASSGV</sequence>
<dbReference type="PANTHER" id="PTHR43801">
    <property type="entry name" value="NUCLEOTIDE-BINDING PROTEIN-RELATED"/>
    <property type="match status" value="1"/>
</dbReference>
<name>A0A9D2HKR1_9BACT</name>
<keyword evidence="1" id="KW-1133">Transmembrane helix</keyword>
<gene>
    <name evidence="2" type="ORF">H9784_04085</name>
</gene>
<keyword evidence="1" id="KW-0812">Transmembrane</keyword>
<dbReference type="InterPro" id="IPR002829">
    <property type="entry name" value="DUF116"/>
</dbReference>
<evidence type="ECO:0000256" key="1">
    <source>
        <dbReference type="SAM" id="Phobius"/>
    </source>
</evidence>
<reference evidence="2" key="2">
    <citation type="submission" date="2021-04" db="EMBL/GenBank/DDBJ databases">
        <authorList>
            <person name="Gilroy R."/>
        </authorList>
    </citation>
    <scope>NUCLEOTIDE SEQUENCE</scope>
    <source>
        <strain evidence="2">5032</strain>
    </source>
</reference>
<accession>A0A9D2HKR1</accession>
<evidence type="ECO:0000313" key="3">
    <source>
        <dbReference type="Proteomes" id="UP000823821"/>
    </source>
</evidence>
<dbReference type="AlphaFoldDB" id="A0A9D2HKR1"/>
<proteinExistence type="predicted"/>
<dbReference type="EMBL" id="DWZD01000026">
    <property type="protein sequence ID" value="HJA78741.1"/>
    <property type="molecule type" value="Genomic_DNA"/>
</dbReference>
<comment type="caution">
    <text evidence="2">The sequence shown here is derived from an EMBL/GenBank/DDBJ whole genome shotgun (WGS) entry which is preliminary data.</text>
</comment>
<dbReference type="PANTHER" id="PTHR43801:SF1">
    <property type="entry name" value="POLYPRENYL SYNTHETASE"/>
    <property type="match status" value="1"/>
</dbReference>
<reference evidence="2" key="1">
    <citation type="journal article" date="2021" name="PeerJ">
        <title>Extensive microbial diversity within the chicken gut microbiome revealed by metagenomics and culture.</title>
        <authorList>
            <person name="Gilroy R."/>
            <person name="Ravi A."/>
            <person name="Getino M."/>
            <person name="Pursley I."/>
            <person name="Horton D.L."/>
            <person name="Alikhan N.F."/>
            <person name="Baker D."/>
            <person name="Gharbi K."/>
            <person name="Hall N."/>
            <person name="Watson M."/>
            <person name="Adriaenssens E.M."/>
            <person name="Foster-Nyarko E."/>
            <person name="Jarju S."/>
            <person name="Secka A."/>
            <person name="Antonio M."/>
            <person name="Oren A."/>
            <person name="Chaudhuri R.R."/>
            <person name="La Ragione R."/>
            <person name="Hildebrand F."/>
            <person name="Pallen M.J."/>
        </authorList>
    </citation>
    <scope>NUCLEOTIDE SEQUENCE</scope>
    <source>
        <strain evidence="2">5032</strain>
    </source>
</reference>
<feature type="transmembrane region" description="Helical" evidence="1">
    <location>
        <begin position="23"/>
        <end position="48"/>
    </location>
</feature>